<evidence type="ECO:0000256" key="2">
    <source>
        <dbReference type="ARBA" id="ARBA00010961"/>
    </source>
</evidence>
<comment type="similarity">
    <text evidence="2 6">Belongs to the transposase mutator family.</text>
</comment>
<feature type="region of interest" description="Disordered" evidence="7">
    <location>
        <begin position="1"/>
        <end position="40"/>
    </location>
</feature>
<evidence type="ECO:0000256" key="7">
    <source>
        <dbReference type="SAM" id="MobiDB-lite"/>
    </source>
</evidence>
<organism evidence="8 9">
    <name type="scientific">Rudaeicoccus suwonensis</name>
    <dbReference type="NCBI Taxonomy" id="657409"/>
    <lineage>
        <taxon>Bacteria</taxon>
        <taxon>Bacillati</taxon>
        <taxon>Actinomycetota</taxon>
        <taxon>Actinomycetes</taxon>
        <taxon>Micrococcales</taxon>
        <taxon>Dermacoccaceae</taxon>
        <taxon>Rudaeicoccus</taxon>
    </lineage>
</organism>
<dbReference type="Pfam" id="PF00872">
    <property type="entry name" value="Transposase_mut"/>
    <property type="match status" value="1"/>
</dbReference>
<gene>
    <name evidence="8" type="ORF">BKA23_3435</name>
</gene>
<evidence type="ECO:0000313" key="9">
    <source>
        <dbReference type="Proteomes" id="UP000318297"/>
    </source>
</evidence>
<dbReference type="PANTHER" id="PTHR33217:SF8">
    <property type="entry name" value="MUTATOR FAMILY TRANSPOSASE"/>
    <property type="match status" value="1"/>
</dbReference>
<evidence type="ECO:0000313" key="8">
    <source>
        <dbReference type="EMBL" id="TWE07417.1"/>
    </source>
</evidence>
<dbReference type="EMBL" id="VIVQ01000005">
    <property type="protein sequence ID" value="TWE07417.1"/>
    <property type="molecule type" value="Genomic_DNA"/>
</dbReference>
<feature type="region of interest" description="Disordered" evidence="7">
    <location>
        <begin position="105"/>
        <end position="125"/>
    </location>
</feature>
<keyword evidence="6" id="KW-0814">Transposable element</keyword>
<evidence type="ECO:0000256" key="5">
    <source>
        <dbReference type="ARBA" id="ARBA00023172"/>
    </source>
</evidence>
<dbReference type="GO" id="GO:0003677">
    <property type="term" value="F:DNA binding"/>
    <property type="evidence" value="ECO:0007669"/>
    <property type="project" value="UniProtKB-UniRule"/>
</dbReference>
<evidence type="ECO:0000256" key="4">
    <source>
        <dbReference type="ARBA" id="ARBA00023125"/>
    </source>
</evidence>
<dbReference type="PANTHER" id="PTHR33217">
    <property type="entry name" value="TRANSPOSASE FOR INSERTION SEQUENCE ELEMENT IS1081"/>
    <property type="match status" value="1"/>
</dbReference>
<evidence type="ECO:0000256" key="3">
    <source>
        <dbReference type="ARBA" id="ARBA00022578"/>
    </source>
</evidence>
<reference evidence="8 9" key="1">
    <citation type="submission" date="2019-06" db="EMBL/GenBank/DDBJ databases">
        <title>Sequencing the genomes of 1000 actinobacteria strains.</title>
        <authorList>
            <person name="Klenk H.-P."/>
        </authorList>
    </citation>
    <scope>NUCLEOTIDE SEQUENCE [LARGE SCALE GENOMIC DNA]</scope>
    <source>
        <strain evidence="8 9">DSM 19560</strain>
    </source>
</reference>
<protein>
    <recommendedName>
        <fullName evidence="6">Mutator family transposase</fullName>
    </recommendedName>
</protein>
<name>A0A561DVN2_9MICO</name>
<dbReference type="GO" id="GO:0006313">
    <property type="term" value="P:DNA transposition"/>
    <property type="evidence" value="ECO:0007669"/>
    <property type="project" value="UniProtKB-UniRule"/>
</dbReference>
<accession>A0A561DVN2</accession>
<feature type="compositionally biased region" description="Basic residues" evidence="7">
    <location>
        <begin position="114"/>
        <end position="125"/>
    </location>
</feature>
<comment type="function">
    <text evidence="1 6">Required for the transposition of the insertion element.</text>
</comment>
<evidence type="ECO:0000256" key="1">
    <source>
        <dbReference type="ARBA" id="ARBA00002190"/>
    </source>
</evidence>
<dbReference type="GO" id="GO:0004803">
    <property type="term" value="F:transposase activity"/>
    <property type="evidence" value="ECO:0007669"/>
    <property type="project" value="UniProtKB-UniRule"/>
</dbReference>
<evidence type="ECO:0000256" key="6">
    <source>
        <dbReference type="RuleBase" id="RU365089"/>
    </source>
</evidence>
<dbReference type="AlphaFoldDB" id="A0A561DVN2"/>
<comment type="caution">
    <text evidence="8">The sequence shown here is derived from an EMBL/GenBank/DDBJ whole genome shotgun (WGS) entry which is preliminary data.</text>
</comment>
<keyword evidence="3 6" id="KW-0815">Transposition</keyword>
<dbReference type="InterPro" id="IPR001207">
    <property type="entry name" value="Transposase_mutator"/>
</dbReference>
<sequence>METALDGELTEHLAYEHSDRDGKSVTTGANERNGTRPKTVMTHVGPVTIDVPRDRDGSFEPKIVRKRQRRLDGVDQLVLSLNARGLTTGEIAAHFAEVYGAKVSKEKNQTGVHRGQRRAGRGQVG</sequence>
<keyword evidence="5 6" id="KW-0233">DNA recombination</keyword>
<dbReference type="Proteomes" id="UP000318297">
    <property type="component" value="Unassembled WGS sequence"/>
</dbReference>
<proteinExistence type="inferred from homology"/>
<keyword evidence="9" id="KW-1185">Reference proteome</keyword>
<feature type="compositionally biased region" description="Basic and acidic residues" evidence="7">
    <location>
        <begin position="9"/>
        <end position="23"/>
    </location>
</feature>
<keyword evidence="4 6" id="KW-0238">DNA-binding</keyword>